<dbReference type="CDD" id="cd00303">
    <property type="entry name" value="retropepsin_like"/>
    <property type="match status" value="1"/>
</dbReference>
<dbReference type="Proteomes" id="UP000225706">
    <property type="component" value="Unassembled WGS sequence"/>
</dbReference>
<name>A0A2B4RQZ8_STYPI</name>
<evidence type="ECO:0000313" key="2">
    <source>
        <dbReference type="EMBL" id="PFX19219.1"/>
    </source>
</evidence>
<comment type="caution">
    <text evidence="2">The sequence shown here is derived from an EMBL/GenBank/DDBJ whole genome shotgun (WGS) entry which is preliminary data.</text>
</comment>
<protein>
    <recommendedName>
        <fullName evidence="4">Peptidase A2 domain-containing protein</fullName>
    </recommendedName>
</protein>
<dbReference type="AlphaFoldDB" id="A0A2B4RQZ8"/>
<sequence length="506" mass="55827">MLYKKPLMKLVDRHLSGGSCNADKLAFSKVKPVDISVDERIDLAQHVIVKDNCQTSPKHSSSHPPQSGRQKQGACLESSIVSILSIVLTIVIKDKTPECLCKVSKEELASFKSVVLEENSLVFEQVDIFNDDVLSSDNIVISEVIWNNAKQNKVPDGDKTSCSDYSPLTDSNLENGKQGPTSLSVSRTLNNFGSRAEANSFVQPVSNYVEDKVNDISTSFAPGSALLPDSIKGHNFQCLTDSGAAVTAVSANVWRKHLCYAYPELGEPDSESVTTVNGSRLTTVGKTLTEFLIDSRIFTFKIDFKDGLVSFPSEPSPFPFEGVRVDDYNDLIDKAFIFSVHVSHTFVILPQSEILISGELEDSSNKYGIDGMIVLKPDLSHRYSISGASELVGVAEDGTIPIRLVNPSFKPVKIYRGTRLASFEEEDRNIATFELNAREKLRESHCSLNSDDEPRGCDYSQLPDLSDSVLSADDKIKFRDLLSKYRDVFAFSDAELDQSFSIQSFI</sequence>
<reference evidence="3" key="1">
    <citation type="journal article" date="2017" name="bioRxiv">
        <title>Comparative analysis of the genomes of Stylophora pistillata and Acropora digitifera provides evidence for extensive differences between species of corals.</title>
        <authorList>
            <person name="Voolstra C.R."/>
            <person name="Li Y."/>
            <person name="Liew Y.J."/>
            <person name="Baumgarten S."/>
            <person name="Zoccola D."/>
            <person name="Flot J.-F."/>
            <person name="Tambutte S."/>
            <person name="Allemand D."/>
            <person name="Aranda M."/>
        </authorList>
    </citation>
    <scope>NUCLEOTIDE SEQUENCE [LARGE SCALE GENOMIC DNA]</scope>
</reference>
<evidence type="ECO:0000313" key="3">
    <source>
        <dbReference type="Proteomes" id="UP000225706"/>
    </source>
</evidence>
<accession>A0A2B4RQZ8</accession>
<dbReference type="OrthoDB" id="5990438at2759"/>
<feature type="compositionally biased region" description="Polar residues" evidence="1">
    <location>
        <begin position="162"/>
        <end position="181"/>
    </location>
</feature>
<dbReference type="EMBL" id="LSMT01000371">
    <property type="protein sequence ID" value="PFX19219.1"/>
    <property type="molecule type" value="Genomic_DNA"/>
</dbReference>
<keyword evidence="3" id="KW-1185">Reference proteome</keyword>
<organism evidence="2 3">
    <name type="scientific">Stylophora pistillata</name>
    <name type="common">Smooth cauliflower coral</name>
    <dbReference type="NCBI Taxonomy" id="50429"/>
    <lineage>
        <taxon>Eukaryota</taxon>
        <taxon>Metazoa</taxon>
        <taxon>Cnidaria</taxon>
        <taxon>Anthozoa</taxon>
        <taxon>Hexacorallia</taxon>
        <taxon>Scleractinia</taxon>
        <taxon>Astrocoeniina</taxon>
        <taxon>Pocilloporidae</taxon>
        <taxon>Stylophora</taxon>
    </lineage>
</organism>
<gene>
    <name evidence="2" type="ORF">AWC38_SpisGene16384</name>
</gene>
<evidence type="ECO:0000256" key="1">
    <source>
        <dbReference type="SAM" id="MobiDB-lite"/>
    </source>
</evidence>
<evidence type="ECO:0008006" key="4">
    <source>
        <dbReference type="Google" id="ProtNLM"/>
    </source>
</evidence>
<proteinExistence type="predicted"/>
<feature type="region of interest" description="Disordered" evidence="1">
    <location>
        <begin position="154"/>
        <end position="181"/>
    </location>
</feature>